<comment type="caution">
    <text evidence="2">The sequence shown here is derived from an EMBL/GenBank/DDBJ whole genome shotgun (WGS) entry which is preliminary data.</text>
</comment>
<protein>
    <submittedName>
        <fullName evidence="2">Alpha/beta hydrolase</fullName>
    </submittedName>
</protein>
<dbReference type="Gene3D" id="3.40.50.1820">
    <property type="entry name" value="alpha/beta hydrolase"/>
    <property type="match status" value="1"/>
</dbReference>
<feature type="domain" description="Serine aminopeptidase S33" evidence="1">
    <location>
        <begin position="34"/>
        <end position="171"/>
    </location>
</feature>
<dbReference type="GO" id="GO:0016787">
    <property type="term" value="F:hydrolase activity"/>
    <property type="evidence" value="ECO:0007669"/>
    <property type="project" value="UniProtKB-KW"/>
</dbReference>
<dbReference type="SUPFAM" id="SSF53474">
    <property type="entry name" value="alpha/beta-Hydrolases"/>
    <property type="match status" value="1"/>
</dbReference>
<dbReference type="InterPro" id="IPR017208">
    <property type="entry name" value="UCP037442_abhydr"/>
</dbReference>
<dbReference type="InterPro" id="IPR029058">
    <property type="entry name" value="AB_hydrolase_fold"/>
</dbReference>
<dbReference type="Proteomes" id="UP001430796">
    <property type="component" value="Unassembled WGS sequence"/>
</dbReference>
<keyword evidence="3" id="KW-1185">Reference proteome</keyword>
<evidence type="ECO:0000313" key="3">
    <source>
        <dbReference type="Proteomes" id="UP001430796"/>
    </source>
</evidence>
<proteinExistence type="predicted"/>
<evidence type="ECO:0000259" key="1">
    <source>
        <dbReference type="Pfam" id="PF12146"/>
    </source>
</evidence>
<dbReference type="PIRSF" id="PIRSF037442">
    <property type="entry name" value="UCP037442_abhydr"/>
    <property type="match status" value="1"/>
</dbReference>
<keyword evidence="2" id="KW-0378">Hydrolase</keyword>
<organism evidence="2 3">
    <name type="scientific">Marilutibacter chinensis</name>
    <dbReference type="NCBI Taxonomy" id="2912247"/>
    <lineage>
        <taxon>Bacteria</taxon>
        <taxon>Pseudomonadati</taxon>
        <taxon>Pseudomonadota</taxon>
        <taxon>Gammaproteobacteria</taxon>
        <taxon>Lysobacterales</taxon>
        <taxon>Lysobacteraceae</taxon>
        <taxon>Marilutibacter</taxon>
    </lineage>
</organism>
<dbReference type="EMBL" id="JAKJPO010000001">
    <property type="protein sequence ID" value="MCF7220927.1"/>
    <property type="molecule type" value="Genomic_DNA"/>
</dbReference>
<reference evidence="2" key="1">
    <citation type="submission" date="2022-01" db="EMBL/GenBank/DDBJ databases">
        <title>Lysobacter chinensis sp. nov., a bacterium isolated from cow dung compost.</title>
        <authorList>
            <person name="Liu Y."/>
        </authorList>
    </citation>
    <scope>NUCLEOTIDE SEQUENCE</scope>
    <source>
        <strain evidence="2">TLK-CK17</strain>
    </source>
</reference>
<name>A0ABS9HS87_9GAMM</name>
<dbReference type="Pfam" id="PF12146">
    <property type="entry name" value="Hydrolase_4"/>
    <property type="match status" value="1"/>
</dbReference>
<dbReference type="InterPro" id="IPR022742">
    <property type="entry name" value="Hydrolase_4"/>
</dbReference>
<evidence type="ECO:0000313" key="2">
    <source>
        <dbReference type="EMBL" id="MCF7220927.1"/>
    </source>
</evidence>
<dbReference type="RefSeq" id="WP_237053275.1">
    <property type="nucleotide sequence ID" value="NZ_JAKJPO010000001.1"/>
</dbReference>
<accession>A0ABS9HS87</accession>
<reference evidence="2" key="2">
    <citation type="submission" date="2022-01" db="EMBL/GenBank/DDBJ databases">
        <authorList>
            <person name="Zhou L.Y."/>
        </authorList>
    </citation>
    <scope>NUCLEOTIDE SEQUENCE</scope>
    <source>
        <strain evidence="2">TLK-CK17</strain>
    </source>
</reference>
<gene>
    <name evidence="2" type="ORF">L3V18_03870</name>
</gene>
<sequence>MSAMPGSAPAIELPCEAADGHRWSLLIHRPAGTPRTVLTWLPALGVAARHYQSLAEALAKRGVATAIHEWRGSGSSSLRPDRHTDWGYAQLLATDLPVTETAVAGAFPDIGRTLGGHSLGGQLACCRLGMVPAVADRLWLVASGSPYWRAFPPPTRWWLPLAYRFLPWLAEARGALPGRHIGFGGEEARSLIGDWARSALSGRYRARGLEADLEAGMAALAPRVRTVAFARDWLAPESSLDFLLSRFGRAEVSHALLDSAALGTRADHFAWMKQPAAVVEALTADDD</sequence>